<sequence>MMTINIATMGSFITNDNFNTSYNPYYKQFFNVLEEIQKPFVEHRDKVALFKQLKDKNPQYFVLDFSLDILHCWRHGHQKFDDYFEVWKESVQQLIHFLTNELPNCRVILIQGRFVDTFRDGTTIIDYCEQQGLRPLNITEMNVQWHTLNKYFVEQRDTDVIDITQANYRLDKINMTAPDDFHYEKRFYNHFLNKLISLTYENKVIDITQEKTIQKIYLNDDYELLQTKQIEVVIGSDTNLIQLARKNDKAYQLYKNLLKNDYILYFHKDGISKLYKRRFVNELWQRKDLNQVGDIFYTLDHPKDRKDNTSISDKKLIVIFSCMPGSDTYDSHLIGDRMFKKLFDSIERSLVKNVYTMRIMDLNLSHGSHFINSVNYQSMSQDISDAIIEVKEKLNLHDNDIVLYGVSKGGTGALYYGAKLDLKCLAVDPIINLGEYNRKDVHFLRDLRQVDVSDDINAFLSQGSHYEKYVIGSENVPFNYEHICKIIGANVVKINKKDSHIQTHPDVSPNTIPEQLMLLNKMLLDMKFMMVNI</sequence>
<evidence type="ECO:0000313" key="1">
    <source>
        <dbReference type="EMBL" id="SUM56907.1"/>
    </source>
</evidence>
<dbReference type="Proteomes" id="UP000254100">
    <property type="component" value="Unassembled WGS sequence"/>
</dbReference>
<evidence type="ECO:0000313" key="2">
    <source>
        <dbReference type="Proteomes" id="UP000254100"/>
    </source>
</evidence>
<dbReference type="GO" id="GO:0015031">
    <property type="term" value="P:protein transport"/>
    <property type="evidence" value="ECO:0007669"/>
    <property type="project" value="InterPro"/>
</dbReference>
<dbReference type="InterPro" id="IPR029058">
    <property type="entry name" value="AB_hydrolase_fold"/>
</dbReference>
<dbReference type="AlphaFoldDB" id="A0A380GTP0"/>
<dbReference type="SUPFAM" id="SSF53474">
    <property type="entry name" value="alpha/beta-Hydrolases"/>
    <property type="match status" value="1"/>
</dbReference>
<dbReference type="Pfam" id="PF16929">
    <property type="entry name" value="Asp2"/>
    <property type="match status" value="1"/>
</dbReference>
<dbReference type="InterPro" id="IPR022267">
    <property type="entry name" value="Asp2"/>
</dbReference>
<gene>
    <name evidence="1" type="ORF">NCTC13832_00570</name>
</gene>
<protein>
    <submittedName>
        <fullName evidence="1">Cytosolic protein</fullName>
    </submittedName>
</protein>
<dbReference type="RefSeq" id="WP_244914285.1">
    <property type="nucleotide sequence ID" value="NZ_JXWY01000039.1"/>
</dbReference>
<accession>A0A380GTP0</accession>
<name>A0A380GTP0_9STAP</name>
<proteinExistence type="predicted"/>
<reference evidence="1 2" key="1">
    <citation type="submission" date="2018-06" db="EMBL/GenBank/DDBJ databases">
        <authorList>
            <consortium name="Pathogen Informatics"/>
            <person name="Doyle S."/>
        </authorList>
    </citation>
    <scope>NUCLEOTIDE SEQUENCE [LARGE SCALE GENOMIC DNA]</scope>
    <source>
        <strain evidence="1 2">NCTC13832</strain>
    </source>
</reference>
<organism evidence="1 2">
    <name type="scientific">Staphylococcus microti</name>
    <dbReference type="NCBI Taxonomy" id="569857"/>
    <lineage>
        <taxon>Bacteria</taxon>
        <taxon>Bacillati</taxon>
        <taxon>Bacillota</taxon>
        <taxon>Bacilli</taxon>
        <taxon>Bacillales</taxon>
        <taxon>Staphylococcaceae</taxon>
        <taxon>Staphylococcus</taxon>
    </lineage>
</organism>
<dbReference type="EMBL" id="UHDT01000001">
    <property type="protein sequence ID" value="SUM56907.1"/>
    <property type="molecule type" value="Genomic_DNA"/>
</dbReference>
<dbReference type="NCBIfam" id="NF033892">
    <property type="entry name" value="XcbB_CpsF_sero"/>
    <property type="match status" value="1"/>
</dbReference>